<dbReference type="NCBIfam" id="TIGR00341">
    <property type="entry name" value="TIGR00341 family protein"/>
    <property type="match status" value="1"/>
</dbReference>
<feature type="transmembrane region" description="Helical" evidence="1">
    <location>
        <begin position="137"/>
        <end position="155"/>
    </location>
</feature>
<feature type="transmembrane region" description="Helical" evidence="1">
    <location>
        <begin position="98"/>
        <end position="117"/>
    </location>
</feature>
<evidence type="ECO:0000313" key="2">
    <source>
        <dbReference type="EMBL" id="PIT95721.1"/>
    </source>
</evidence>
<keyword evidence="1" id="KW-0472">Membrane</keyword>
<evidence type="ECO:0000313" key="3">
    <source>
        <dbReference type="Proteomes" id="UP000228533"/>
    </source>
</evidence>
<dbReference type="Proteomes" id="UP000228533">
    <property type="component" value="Unassembled WGS sequence"/>
</dbReference>
<feature type="transmembrane region" description="Helical" evidence="1">
    <location>
        <begin position="42"/>
        <end position="59"/>
    </location>
</feature>
<proteinExistence type="predicted"/>
<protein>
    <submittedName>
        <fullName evidence="2">TIGR00341 family protein</fullName>
    </submittedName>
</protein>
<keyword evidence="1" id="KW-0812">Transmembrane</keyword>
<dbReference type="EMBL" id="PFAM01000023">
    <property type="protein sequence ID" value="PIT95721.1"/>
    <property type="molecule type" value="Genomic_DNA"/>
</dbReference>
<keyword evidence="1" id="KW-1133">Transmembrane helix</keyword>
<accession>A0A2M6WSH1</accession>
<dbReference type="Pfam" id="PF04087">
    <property type="entry name" value="DUF389"/>
    <property type="match status" value="1"/>
</dbReference>
<dbReference type="PANTHER" id="PTHR20992">
    <property type="entry name" value="AT15442P-RELATED"/>
    <property type="match status" value="1"/>
</dbReference>
<reference evidence="3" key="1">
    <citation type="submission" date="2017-09" db="EMBL/GenBank/DDBJ databases">
        <title>Depth-based differentiation of microbial function through sediment-hosted aquifers and enrichment of novel symbionts in the deep terrestrial subsurface.</title>
        <authorList>
            <person name="Probst A.J."/>
            <person name="Ladd B."/>
            <person name="Jarett J.K."/>
            <person name="Geller-Mcgrath D.E."/>
            <person name="Sieber C.M.K."/>
            <person name="Emerson J.B."/>
            <person name="Anantharaman K."/>
            <person name="Thomas B.C."/>
            <person name="Malmstrom R."/>
            <person name="Stieglmeier M."/>
            <person name="Klingl A."/>
            <person name="Woyke T."/>
            <person name="Ryan C.M."/>
            <person name="Banfield J.F."/>
        </authorList>
    </citation>
    <scope>NUCLEOTIDE SEQUENCE [LARGE SCALE GENOMIC DNA]</scope>
</reference>
<dbReference type="InterPro" id="IPR005240">
    <property type="entry name" value="DUF389"/>
</dbReference>
<name>A0A2M6WSH1_9BACT</name>
<organism evidence="2 3">
    <name type="scientific">Candidatus Falkowbacteria bacterium CG10_big_fil_rev_8_21_14_0_10_37_14</name>
    <dbReference type="NCBI Taxonomy" id="1974561"/>
    <lineage>
        <taxon>Bacteria</taxon>
        <taxon>Candidatus Falkowiibacteriota</taxon>
    </lineage>
</organism>
<feature type="transmembrane region" description="Helical" evidence="1">
    <location>
        <begin position="196"/>
        <end position="218"/>
    </location>
</feature>
<gene>
    <name evidence="2" type="ORF">COT94_03995</name>
</gene>
<comment type="caution">
    <text evidence="2">The sequence shown here is derived from an EMBL/GenBank/DDBJ whole genome shotgun (WGS) entry which is preliminary data.</text>
</comment>
<dbReference type="AlphaFoldDB" id="A0A2M6WSH1"/>
<dbReference type="PANTHER" id="PTHR20992:SF9">
    <property type="entry name" value="AT15442P-RELATED"/>
    <property type="match status" value="1"/>
</dbReference>
<feature type="transmembrane region" description="Helical" evidence="1">
    <location>
        <begin position="65"/>
        <end position="86"/>
    </location>
</feature>
<sequence>MSIFSQLFSSSASTQNYSFSVTGEEKNDLCTSVVNHSSIQPGFYFLLAVATFIVSVGLIKDSWPLLIGGMLVAPLLSPILFISLSLTILNSKVFLRSILVFILSAIASFIVSALIGVFTNVNIESIDVIKRINTFDLSTFLVPVVAGAAASYALAKKGLSDALPGVAVTVTLLPPLAAMGLTFVAGQYEMFSRSLLVYFLNVFGIILGSLIIFLLLGFHKSEKAVVKQVEISKHPVNN</sequence>
<feature type="transmembrane region" description="Helical" evidence="1">
    <location>
        <begin position="162"/>
        <end position="184"/>
    </location>
</feature>
<evidence type="ECO:0000256" key="1">
    <source>
        <dbReference type="SAM" id="Phobius"/>
    </source>
</evidence>